<sequence length="94" mass="9655">MQTEHASTAGPATAGPTTAGSATTGPNETPDARRPRSPARPLRRLREDTGAATAEYLVATMAAVGFAGLLIVILRGDEVRGILTELVRTALSVG</sequence>
<feature type="transmembrane region" description="Helical" evidence="2">
    <location>
        <begin position="56"/>
        <end position="74"/>
    </location>
</feature>
<dbReference type="Proteomes" id="UP000297866">
    <property type="component" value="Unassembled WGS sequence"/>
</dbReference>
<dbReference type="Pfam" id="PF14029">
    <property type="entry name" value="DUF4244"/>
    <property type="match status" value="1"/>
</dbReference>
<feature type="compositionally biased region" description="Low complexity" evidence="1">
    <location>
        <begin position="1"/>
        <end position="26"/>
    </location>
</feature>
<dbReference type="InterPro" id="IPR025338">
    <property type="entry name" value="DUF4244"/>
</dbReference>
<keyword evidence="2" id="KW-0472">Membrane</keyword>
<keyword evidence="2" id="KW-0812">Transmembrane</keyword>
<evidence type="ECO:0000313" key="3">
    <source>
        <dbReference type="EMBL" id="TFB48389.1"/>
    </source>
</evidence>
<protein>
    <submittedName>
        <fullName evidence="3">DUF4244 domain-containing protein</fullName>
    </submittedName>
</protein>
<evidence type="ECO:0000313" key="4">
    <source>
        <dbReference type="Proteomes" id="UP000297866"/>
    </source>
</evidence>
<keyword evidence="4" id="KW-1185">Reference proteome</keyword>
<accession>A0A4R8UBR9</accession>
<comment type="caution">
    <text evidence="3">The sequence shown here is derived from an EMBL/GenBank/DDBJ whole genome shotgun (WGS) entry which is preliminary data.</text>
</comment>
<evidence type="ECO:0000256" key="2">
    <source>
        <dbReference type="SAM" id="Phobius"/>
    </source>
</evidence>
<reference evidence="3 4" key="1">
    <citation type="submission" date="2019-03" db="EMBL/GenBank/DDBJ databases">
        <title>Genomics of glacier-inhabiting Cryobacterium strains.</title>
        <authorList>
            <person name="Liu Q."/>
            <person name="Xin Y.-H."/>
        </authorList>
    </citation>
    <scope>NUCLEOTIDE SEQUENCE [LARGE SCALE GENOMIC DNA]</scope>
    <source>
        <strain evidence="3 4">Sr47</strain>
    </source>
</reference>
<dbReference type="OrthoDB" id="4808029at2"/>
<name>A0A4R8UBR9_9MICO</name>
<keyword evidence="2" id="KW-1133">Transmembrane helix</keyword>
<gene>
    <name evidence="3" type="ORF">E3O23_13720</name>
</gene>
<dbReference type="EMBL" id="SOEZ01000065">
    <property type="protein sequence ID" value="TFB48389.1"/>
    <property type="molecule type" value="Genomic_DNA"/>
</dbReference>
<organism evidence="3 4">
    <name type="scientific">Cryobacterium tagatosivorans</name>
    <dbReference type="NCBI Taxonomy" id="1259199"/>
    <lineage>
        <taxon>Bacteria</taxon>
        <taxon>Bacillati</taxon>
        <taxon>Actinomycetota</taxon>
        <taxon>Actinomycetes</taxon>
        <taxon>Micrococcales</taxon>
        <taxon>Microbacteriaceae</taxon>
        <taxon>Cryobacterium</taxon>
    </lineage>
</organism>
<dbReference type="RefSeq" id="WP_134491903.1">
    <property type="nucleotide sequence ID" value="NZ_SOEZ01000065.1"/>
</dbReference>
<proteinExistence type="predicted"/>
<evidence type="ECO:0000256" key="1">
    <source>
        <dbReference type="SAM" id="MobiDB-lite"/>
    </source>
</evidence>
<feature type="region of interest" description="Disordered" evidence="1">
    <location>
        <begin position="1"/>
        <end position="47"/>
    </location>
</feature>
<dbReference type="AlphaFoldDB" id="A0A4R8UBR9"/>